<name>A0A8S2ZF44_9BILA</name>
<sequence length="174" mass="20578">MQLKKIFDEKKYDLNTIGIIDSKQILIDFMKTNVNNSLPIIEEEYHIKEKRLLISIILEFENNQLEYFATSEATITSILHHFILDQQLKFTPLETYFSVFDSLGRYIAEDCQINKIYRSDEQTSIQIQVCRCKQDANICCEMTLTAGQDETRSQYFKLTTTWKQIDLWLKILDI</sequence>
<evidence type="ECO:0000313" key="1">
    <source>
        <dbReference type="EMBL" id="CAF4624083.1"/>
    </source>
</evidence>
<reference evidence="1" key="1">
    <citation type="submission" date="2021-02" db="EMBL/GenBank/DDBJ databases">
        <authorList>
            <person name="Nowell W R."/>
        </authorList>
    </citation>
    <scope>NUCLEOTIDE SEQUENCE</scope>
</reference>
<dbReference type="Proteomes" id="UP000681722">
    <property type="component" value="Unassembled WGS sequence"/>
</dbReference>
<evidence type="ECO:0000313" key="2">
    <source>
        <dbReference type="Proteomes" id="UP000681722"/>
    </source>
</evidence>
<comment type="caution">
    <text evidence="1">The sequence shown here is derived from an EMBL/GenBank/DDBJ whole genome shotgun (WGS) entry which is preliminary data.</text>
</comment>
<feature type="non-terminal residue" evidence="1">
    <location>
        <position position="1"/>
    </location>
</feature>
<accession>A0A8S2ZF44</accession>
<dbReference type="OrthoDB" id="10019190at2759"/>
<gene>
    <name evidence="1" type="ORF">SRO942_LOCUS49636</name>
</gene>
<dbReference type="AlphaFoldDB" id="A0A8S2ZF44"/>
<protein>
    <submittedName>
        <fullName evidence="1">Uncharacterized protein</fullName>
    </submittedName>
</protein>
<organism evidence="1 2">
    <name type="scientific">Didymodactylos carnosus</name>
    <dbReference type="NCBI Taxonomy" id="1234261"/>
    <lineage>
        <taxon>Eukaryota</taxon>
        <taxon>Metazoa</taxon>
        <taxon>Spiralia</taxon>
        <taxon>Gnathifera</taxon>
        <taxon>Rotifera</taxon>
        <taxon>Eurotatoria</taxon>
        <taxon>Bdelloidea</taxon>
        <taxon>Philodinida</taxon>
        <taxon>Philodinidae</taxon>
        <taxon>Didymodactylos</taxon>
    </lineage>
</organism>
<dbReference type="EMBL" id="CAJOBC010134468">
    <property type="protein sequence ID" value="CAF4624083.1"/>
    <property type="molecule type" value="Genomic_DNA"/>
</dbReference>
<proteinExistence type="predicted"/>